<dbReference type="InterPro" id="IPR050772">
    <property type="entry name" value="Hydratase-Decarb/MhpD_sf"/>
</dbReference>
<proteinExistence type="predicted"/>
<dbReference type="EMBL" id="AAVT01000001">
    <property type="protein sequence ID" value="EAW33177.1"/>
    <property type="molecule type" value="Genomic_DNA"/>
</dbReference>
<sequence length="242" mass="25302">MSNGDTTPHGLASSIARAIDKRQAIPLMPASLTMAQAYELQHQVTRHLTGESGIAGIKAGLTADPVQKYFGITDAVIGSLYETGRLSPGCHIESAPGLLLECEIGVIIGSDQQPISLVPVIEIVFLQYSQASDLNAVNIVAANVGADRFICGPPHPWNPAIKATNIVLTRDGEAVCDASTSDSLGGPAAGTAWLLEEAKKQQVDVREGMLLILGTCGPAIAAEQGEYLAHYGELGDIAFTVT</sequence>
<dbReference type="eggNOG" id="COG3971">
    <property type="taxonomic scope" value="Bacteria"/>
</dbReference>
<reference evidence="1 2" key="1">
    <citation type="journal article" date="2010" name="J. Bacteriol.">
        <title>Genome sequence of the oligotrophic marine Gammaproteobacterium HTCC2143, isolated from the Oregon Coast.</title>
        <authorList>
            <person name="Oh H.M."/>
            <person name="Kang I."/>
            <person name="Ferriera S."/>
            <person name="Giovannoni S.J."/>
            <person name="Cho J.C."/>
        </authorList>
    </citation>
    <scope>NUCLEOTIDE SEQUENCE [LARGE SCALE GENOMIC DNA]</scope>
    <source>
        <strain evidence="1 2">HTCC2143</strain>
    </source>
</reference>
<dbReference type="Gene3D" id="3.90.850.10">
    <property type="entry name" value="Fumarylacetoacetase-like, C-terminal domain"/>
    <property type="match status" value="1"/>
</dbReference>
<evidence type="ECO:0000313" key="1">
    <source>
        <dbReference type="EMBL" id="EAW33177.1"/>
    </source>
</evidence>
<name>A0YAM3_9GAMM</name>
<dbReference type="OrthoDB" id="9792137at2"/>
<dbReference type="GO" id="GO:0008684">
    <property type="term" value="F:2-oxopent-4-enoate hydratase activity"/>
    <property type="evidence" value="ECO:0007669"/>
    <property type="project" value="TreeGrafter"/>
</dbReference>
<dbReference type="Proteomes" id="UP000004931">
    <property type="component" value="Unassembled WGS sequence"/>
</dbReference>
<dbReference type="PANTHER" id="PTHR30143">
    <property type="entry name" value="ACID HYDRATASE"/>
    <property type="match status" value="1"/>
</dbReference>
<comment type="caution">
    <text evidence="1">The sequence shown here is derived from an EMBL/GenBank/DDBJ whole genome shotgun (WGS) entry which is preliminary data.</text>
</comment>
<protein>
    <submittedName>
        <fullName evidence="1">Putative hydratase</fullName>
    </submittedName>
</protein>
<dbReference type="SUPFAM" id="SSF56529">
    <property type="entry name" value="FAH"/>
    <property type="match status" value="1"/>
</dbReference>
<organism evidence="1 2">
    <name type="scientific">marine gamma proteobacterium HTCC2143</name>
    <dbReference type="NCBI Taxonomy" id="247633"/>
    <lineage>
        <taxon>Bacteria</taxon>
        <taxon>Pseudomonadati</taxon>
        <taxon>Pseudomonadota</taxon>
        <taxon>Gammaproteobacteria</taxon>
        <taxon>Cellvibrionales</taxon>
        <taxon>Spongiibacteraceae</taxon>
        <taxon>BD1-7 clade</taxon>
    </lineage>
</organism>
<keyword evidence="2" id="KW-1185">Reference proteome</keyword>
<dbReference type="PANTHER" id="PTHR30143:SF0">
    <property type="entry name" value="2-KETO-4-PENTENOATE HYDRATASE"/>
    <property type="match status" value="1"/>
</dbReference>
<dbReference type="AlphaFoldDB" id="A0YAM3"/>
<evidence type="ECO:0000313" key="2">
    <source>
        <dbReference type="Proteomes" id="UP000004931"/>
    </source>
</evidence>
<dbReference type="GO" id="GO:0005737">
    <property type="term" value="C:cytoplasm"/>
    <property type="evidence" value="ECO:0007669"/>
    <property type="project" value="TreeGrafter"/>
</dbReference>
<dbReference type="STRING" id="247633.GP2143_18016"/>
<gene>
    <name evidence="1" type="ORF">GP2143_18016</name>
</gene>
<dbReference type="InterPro" id="IPR036663">
    <property type="entry name" value="Fumarylacetoacetase_C_sf"/>
</dbReference>
<accession>A0YAM3</accession>